<protein>
    <submittedName>
        <fullName evidence="2">Uncharacterized protein</fullName>
    </submittedName>
</protein>
<gene>
    <name evidence="2" type="ORF">JVT61DRAFT_15551</name>
</gene>
<keyword evidence="1" id="KW-0812">Transmembrane</keyword>
<dbReference type="PANTHER" id="PTHR13906">
    <property type="entry name" value="PORCUPINE"/>
    <property type="match status" value="1"/>
</dbReference>
<dbReference type="EMBL" id="JAGFBS010000095">
    <property type="protein sequence ID" value="KAG6369245.1"/>
    <property type="molecule type" value="Genomic_DNA"/>
</dbReference>
<feature type="transmembrane region" description="Helical" evidence="1">
    <location>
        <begin position="207"/>
        <end position="232"/>
    </location>
</feature>
<dbReference type="GO" id="GO:0030258">
    <property type="term" value="P:lipid modification"/>
    <property type="evidence" value="ECO:0007669"/>
    <property type="project" value="TreeGrafter"/>
</dbReference>
<accession>A0A8I3A3P6</accession>
<sequence length="247" mass="28202">MNALVPFLANAFGGSGRLKHTRSGTTSRDYRHLRRPNFKHAFNILISVFFVIFILNLQWGFLRLLFDALWTYFVAANFRCPSIFVMVISLSSSHVIREVWLSHEMLDISSAQMILAMKLTMFAWNVYDGQKPKESPSATRFLAIALLTSPCTNRFYFPSNLYGPNLDYVSYASSINGTLFESVGSTKLMQRVPHGRKRAAYRKMLNGLVYLGVFVVLFPSCNCKTALTPWFAKKNLLHRYLSLPFPC</sequence>
<dbReference type="GO" id="GO:0003841">
    <property type="term" value="F:1-acylglycerol-3-phosphate O-acyltransferase activity"/>
    <property type="evidence" value="ECO:0007669"/>
    <property type="project" value="TreeGrafter"/>
</dbReference>
<organism evidence="2 3">
    <name type="scientific">Boletus reticuloceps</name>
    <dbReference type="NCBI Taxonomy" id="495285"/>
    <lineage>
        <taxon>Eukaryota</taxon>
        <taxon>Fungi</taxon>
        <taxon>Dikarya</taxon>
        <taxon>Basidiomycota</taxon>
        <taxon>Agaricomycotina</taxon>
        <taxon>Agaricomycetes</taxon>
        <taxon>Agaricomycetidae</taxon>
        <taxon>Boletales</taxon>
        <taxon>Boletineae</taxon>
        <taxon>Boletaceae</taxon>
        <taxon>Boletoideae</taxon>
        <taxon>Boletus</taxon>
    </lineage>
</organism>
<dbReference type="Proteomes" id="UP000683000">
    <property type="component" value="Unassembled WGS sequence"/>
</dbReference>
<dbReference type="InterPro" id="IPR049941">
    <property type="entry name" value="LPLAT_7/PORCN-like"/>
</dbReference>
<dbReference type="GO" id="GO:0047184">
    <property type="term" value="F:1-acylglycerophosphocholine O-acyltransferase activity"/>
    <property type="evidence" value="ECO:0007669"/>
    <property type="project" value="TreeGrafter"/>
</dbReference>
<dbReference type="GO" id="GO:0005783">
    <property type="term" value="C:endoplasmic reticulum"/>
    <property type="evidence" value="ECO:0007669"/>
    <property type="project" value="TreeGrafter"/>
</dbReference>
<reference evidence="2" key="1">
    <citation type="submission" date="2021-03" db="EMBL/GenBank/DDBJ databases">
        <title>Evolutionary innovations through gain and loss of genes in the ectomycorrhizal Boletales.</title>
        <authorList>
            <person name="Wu G."/>
            <person name="Miyauchi S."/>
            <person name="Morin E."/>
            <person name="Yang Z.-L."/>
            <person name="Xu J."/>
            <person name="Martin F.M."/>
        </authorList>
    </citation>
    <scope>NUCLEOTIDE SEQUENCE</scope>
    <source>
        <strain evidence="2">BR01</strain>
    </source>
</reference>
<dbReference type="PANTHER" id="PTHR13906:SF4">
    <property type="entry name" value="LYSOPHOSPHOLIPID ACYLTRANSFERASE 6"/>
    <property type="match status" value="1"/>
</dbReference>
<comment type="caution">
    <text evidence="2">The sequence shown here is derived from an EMBL/GenBank/DDBJ whole genome shotgun (WGS) entry which is preliminary data.</text>
</comment>
<dbReference type="GO" id="GO:0016020">
    <property type="term" value="C:membrane"/>
    <property type="evidence" value="ECO:0007669"/>
    <property type="project" value="TreeGrafter"/>
</dbReference>
<dbReference type="OrthoDB" id="286734at2759"/>
<evidence type="ECO:0000313" key="2">
    <source>
        <dbReference type="EMBL" id="KAG6369245.1"/>
    </source>
</evidence>
<evidence type="ECO:0000313" key="3">
    <source>
        <dbReference type="Proteomes" id="UP000683000"/>
    </source>
</evidence>
<keyword evidence="3" id="KW-1185">Reference proteome</keyword>
<evidence type="ECO:0000256" key="1">
    <source>
        <dbReference type="SAM" id="Phobius"/>
    </source>
</evidence>
<dbReference type="GO" id="GO:0046474">
    <property type="term" value="P:glycerophospholipid biosynthetic process"/>
    <property type="evidence" value="ECO:0007669"/>
    <property type="project" value="TreeGrafter"/>
</dbReference>
<dbReference type="AlphaFoldDB" id="A0A8I3A3P6"/>
<keyword evidence="1" id="KW-1133">Transmembrane helix</keyword>
<name>A0A8I3A3P6_9AGAM</name>
<keyword evidence="1" id="KW-0472">Membrane</keyword>
<proteinExistence type="predicted"/>
<feature type="transmembrane region" description="Helical" evidence="1">
    <location>
        <begin position="69"/>
        <end position="88"/>
    </location>
</feature>
<feature type="transmembrane region" description="Helical" evidence="1">
    <location>
        <begin position="41"/>
        <end position="62"/>
    </location>
</feature>